<dbReference type="EC" id="3.1.26.5" evidence="5"/>
<evidence type="ECO:0000256" key="6">
    <source>
        <dbReference type="ARBA" id="ARBA00022694"/>
    </source>
</evidence>
<keyword evidence="6" id="KW-0819">tRNA processing</keyword>
<evidence type="ECO:0000256" key="15">
    <source>
        <dbReference type="ARBA" id="ARBA00044559"/>
    </source>
</evidence>
<evidence type="ECO:0000256" key="10">
    <source>
        <dbReference type="ARBA" id="ARBA00022833"/>
    </source>
</evidence>
<evidence type="ECO:0000256" key="2">
    <source>
        <dbReference type="ARBA" id="ARBA00001946"/>
    </source>
</evidence>
<dbReference type="GO" id="GO:0004526">
    <property type="term" value="F:ribonuclease P activity"/>
    <property type="evidence" value="ECO:0007669"/>
    <property type="project" value="UniProtKB-EC"/>
</dbReference>
<dbReference type="Proteomes" id="UP001314205">
    <property type="component" value="Unassembled WGS sequence"/>
</dbReference>
<organism evidence="17 18">
    <name type="scientific">Parnassius mnemosyne</name>
    <name type="common">clouded apollo</name>
    <dbReference type="NCBI Taxonomy" id="213953"/>
    <lineage>
        <taxon>Eukaryota</taxon>
        <taxon>Metazoa</taxon>
        <taxon>Ecdysozoa</taxon>
        <taxon>Arthropoda</taxon>
        <taxon>Hexapoda</taxon>
        <taxon>Insecta</taxon>
        <taxon>Pterygota</taxon>
        <taxon>Neoptera</taxon>
        <taxon>Endopterygota</taxon>
        <taxon>Lepidoptera</taxon>
        <taxon>Glossata</taxon>
        <taxon>Ditrysia</taxon>
        <taxon>Papilionoidea</taxon>
        <taxon>Papilionidae</taxon>
        <taxon>Parnassiinae</taxon>
        <taxon>Parnassini</taxon>
        <taxon>Parnassius</taxon>
        <taxon>Driopa</taxon>
    </lineage>
</organism>
<evidence type="ECO:0000256" key="13">
    <source>
        <dbReference type="ARBA" id="ARBA00023128"/>
    </source>
</evidence>
<evidence type="ECO:0000313" key="18">
    <source>
        <dbReference type="Proteomes" id="UP001314205"/>
    </source>
</evidence>
<comment type="cofactor">
    <cofactor evidence="2">
        <name>Mg(2+)</name>
        <dbReference type="ChEBI" id="CHEBI:18420"/>
    </cofactor>
</comment>
<keyword evidence="7" id="KW-0540">Nuclease</keyword>
<gene>
    <name evidence="17" type="ORF">PARMNEM_LOCUS4367</name>
</gene>
<dbReference type="InterPro" id="IPR002885">
    <property type="entry name" value="PPR_rpt"/>
</dbReference>
<comment type="catalytic activity">
    <reaction evidence="1">
        <text>Endonucleolytic cleavage of RNA, removing 5'-extranucleotides from tRNA precursor.</text>
        <dbReference type="EC" id="3.1.26.5"/>
    </reaction>
</comment>
<evidence type="ECO:0000256" key="12">
    <source>
        <dbReference type="ARBA" id="ARBA00022946"/>
    </source>
</evidence>
<comment type="similarity">
    <text evidence="4">Belongs to the PPR family. P subfamily.</text>
</comment>
<keyword evidence="9" id="KW-0378">Hydrolase</keyword>
<dbReference type="EMBL" id="CAVLGL010000046">
    <property type="protein sequence ID" value="CAK1582891.1"/>
    <property type="molecule type" value="Genomic_DNA"/>
</dbReference>
<dbReference type="GO" id="GO:0046872">
    <property type="term" value="F:metal ion binding"/>
    <property type="evidence" value="ECO:0007669"/>
    <property type="project" value="UniProtKB-KW"/>
</dbReference>
<keyword evidence="8" id="KW-0479">Metal-binding</keyword>
<name>A0AAV1KIK5_9NEOP</name>
<dbReference type="PANTHER" id="PTHR13547:SF1">
    <property type="entry name" value="MITOCHONDRIAL RIBONUCLEASE P CATALYTIC SUBUNIT"/>
    <property type="match status" value="1"/>
</dbReference>
<dbReference type="Gene3D" id="3.40.50.11980">
    <property type="match status" value="1"/>
</dbReference>
<evidence type="ECO:0000256" key="4">
    <source>
        <dbReference type="ARBA" id="ARBA00007626"/>
    </source>
</evidence>
<keyword evidence="12" id="KW-0809">Transit peptide</keyword>
<evidence type="ECO:0000259" key="16">
    <source>
        <dbReference type="Pfam" id="PF16953"/>
    </source>
</evidence>
<dbReference type="InterPro" id="IPR031595">
    <property type="entry name" value="PRORP_C"/>
</dbReference>
<keyword evidence="10" id="KW-0862">Zinc</keyword>
<evidence type="ECO:0000256" key="5">
    <source>
        <dbReference type="ARBA" id="ARBA00012179"/>
    </source>
</evidence>
<dbReference type="InterPro" id="IPR011990">
    <property type="entry name" value="TPR-like_helical_dom_sf"/>
</dbReference>
<dbReference type="GO" id="GO:0030678">
    <property type="term" value="C:mitochondrial ribonuclease P complex"/>
    <property type="evidence" value="ECO:0007669"/>
    <property type="project" value="TreeGrafter"/>
</dbReference>
<dbReference type="PANTHER" id="PTHR13547">
    <property type="match status" value="1"/>
</dbReference>
<keyword evidence="18" id="KW-1185">Reference proteome</keyword>
<evidence type="ECO:0000256" key="11">
    <source>
        <dbReference type="ARBA" id="ARBA00022842"/>
    </source>
</evidence>
<sequence>MHRNILFLSRYLLPNNVSVCTVRRFLNKSPGNEQMEYLKSAINTNFQDWPVLKDNILSKDGSVNENNVDAVILKTMVRNQKLDSASSFANYLKSSASVLSIGATNSILGLYYEKGKNKSLSPSEKQFILNTFIDLYNKYKVLDYSTSESLLHALCAIDEWEKALKVLDDLKLSCTPSHSAYSTLIGTLFKNNKVKEALDMINRSVSDLRPLQDYAYKEWMNYYLRKYKNKGTIIKHLDTICSHITKNCAVISMATADEMIKTYSLLGWNAEFVEVIKQSGQCMSCNKTLKCLKLSIEEFELLQKNIKDKLIIGSDMFLKTSPKELNEFLHFVDETAPYDIVLDALNIAYAVSKRSNMEKVQFLKTVVDYFNGKNKKILLLGRKHMLKWHRKTLEYLMCRTCSFFTEDMSQDDPFFITAAIMSGPHTDIVSKDLLRGHRFLLKDQTLKLLFQKWQWQHQWKVFLAGRRPIIQPPLQFTPCAQKNQDGWHLPYEKEEKTAFGEKPQVNDGVPSYDGWLCLRPKIVIK</sequence>
<evidence type="ECO:0000256" key="7">
    <source>
        <dbReference type="ARBA" id="ARBA00022722"/>
    </source>
</evidence>
<dbReference type="AlphaFoldDB" id="A0AAV1KIK5"/>
<evidence type="ECO:0000256" key="3">
    <source>
        <dbReference type="ARBA" id="ARBA00004173"/>
    </source>
</evidence>
<proteinExistence type="inferred from homology"/>
<evidence type="ECO:0000256" key="14">
    <source>
        <dbReference type="ARBA" id="ARBA00044536"/>
    </source>
</evidence>
<dbReference type="GO" id="GO:0097745">
    <property type="term" value="P:mitochondrial tRNA 5'-end processing"/>
    <property type="evidence" value="ECO:0007669"/>
    <property type="project" value="TreeGrafter"/>
</dbReference>
<evidence type="ECO:0000256" key="9">
    <source>
        <dbReference type="ARBA" id="ARBA00022801"/>
    </source>
</evidence>
<evidence type="ECO:0000256" key="1">
    <source>
        <dbReference type="ARBA" id="ARBA00000928"/>
    </source>
</evidence>
<reference evidence="17 18" key="1">
    <citation type="submission" date="2023-11" db="EMBL/GenBank/DDBJ databases">
        <authorList>
            <person name="Hedman E."/>
            <person name="Englund M."/>
            <person name="Stromberg M."/>
            <person name="Nyberg Akerstrom W."/>
            <person name="Nylinder S."/>
            <person name="Jareborg N."/>
            <person name="Kallberg Y."/>
            <person name="Kronander E."/>
        </authorList>
    </citation>
    <scope>NUCLEOTIDE SEQUENCE [LARGE SCALE GENOMIC DNA]</scope>
</reference>
<accession>A0AAV1KIK5</accession>
<dbReference type="Gene3D" id="1.25.40.10">
    <property type="entry name" value="Tetratricopeptide repeat domain"/>
    <property type="match status" value="1"/>
</dbReference>
<dbReference type="GO" id="GO:0001682">
    <property type="term" value="P:tRNA 5'-leader removal"/>
    <property type="evidence" value="ECO:0007669"/>
    <property type="project" value="TreeGrafter"/>
</dbReference>
<dbReference type="Pfam" id="PF01535">
    <property type="entry name" value="PPR"/>
    <property type="match status" value="2"/>
</dbReference>
<evidence type="ECO:0000313" key="17">
    <source>
        <dbReference type="EMBL" id="CAK1582891.1"/>
    </source>
</evidence>
<keyword evidence="13" id="KW-0496">Mitochondrion</keyword>
<dbReference type="CDD" id="cd18718">
    <property type="entry name" value="PIN_PRORP"/>
    <property type="match status" value="1"/>
</dbReference>
<evidence type="ECO:0000256" key="8">
    <source>
        <dbReference type="ARBA" id="ARBA00022723"/>
    </source>
</evidence>
<dbReference type="InterPro" id="IPR033495">
    <property type="entry name" value="MRPP3_PIN_dom"/>
</dbReference>
<keyword evidence="11" id="KW-0460">Magnesium</keyword>
<feature type="domain" description="PRORP" evidence="16">
    <location>
        <begin position="276"/>
        <end position="496"/>
    </location>
</feature>
<dbReference type="Pfam" id="PF16953">
    <property type="entry name" value="PRORP"/>
    <property type="match status" value="1"/>
</dbReference>
<protein>
    <recommendedName>
        <fullName evidence="14">Mitochondrial ribonuclease P catalytic subunit</fullName>
        <ecNumber evidence="5">3.1.26.5</ecNumber>
    </recommendedName>
    <alternativeName>
        <fullName evidence="15">Mitochondrial ribonuclease P protein 3</fullName>
    </alternativeName>
</protein>
<comment type="subcellular location">
    <subcellularLocation>
        <location evidence="3">Mitochondrion</location>
    </subcellularLocation>
</comment>
<comment type="caution">
    <text evidence="17">The sequence shown here is derived from an EMBL/GenBank/DDBJ whole genome shotgun (WGS) entry which is preliminary data.</text>
</comment>